<accession>A0A4C1WMF7</accession>
<keyword evidence="3" id="KW-1185">Reference proteome</keyword>
<dbReference type="EMBL" id="BGZK01000586">
    <property type="protein sequence ID" value="GBP51672.1"/>
    <property type="molecule type" value="Genomic_DNA"/>
</dbReference>
<organism evidence="2 3">
    <name type="scientific">Eumeta variegata</name>
    <name type="common">Bagworm moth</name>
    <name type="synonym">Eumeta japonica</name>
    <dbReference type="NCBI Taxonomy" id="151549"/>
    <lineage>
        <taxon>Eukaryota</taxon>
        <taxon>Metazoa</taxon>
        <taxon>Ecdysozoa</taxon>
        <taxon>Arthropoda</taxon>
        <taxon>Hexapoda</taxon>
        <taxon>Insecta</taxon>
        <taxon>Pterygota</taxon>
        <taxon>Neoptera</taxon>
        <taxon>Endopterygota</taxon>
        <taxon>Lepidoptera</taxon>
        <taxon>Glossata</taxon>
        <taxon>Ditrysia</taxon>
        <taxon>Tineoidea</taxon>
        <taxon>Psychidae</taxon>
        <taxon>Oiketicinae</taxon>
        <taxon>Eumeta</taxon>
    </lineage>
</organism>
<comment type="caution">
    <text evidence="2">The sequence shown here is derived from an EMBL/GenBank/DDBJ whole genome shotgun (WGS) entry which is preliminary data.</text>
</comment>
<evidence type="ECO:0000313" key="3">
    <source>
        <dbReference type="Proteomes" id="UP000299102"/>
    </source>
</evidence>
<protein>
    <submittedName>
        <fullName evidence="2">Uncharacterized protein</fullName>
    </submittedName>
</protein>
<reference evidence="2 3" key="1">
    <citation type="journal article" date="2019" name="Commun. Biol.">
        <title>The bagworm genome reveals a unique fibroin gene that provides high tensile strength.</title>
        <authorList>
            <person name="Kono N."/>
            <person name="Nakamura H."/>
            <person name="Ohtoshi R."/>
            <person name="Tomita M."/>
            <person name="Numata K."/>
            <person name="Arakawa K."/>
        </authorList>
    </citation>
    <scope>NUCLEOTIDE SEQUENCE [LARGE SCALE GENOMIC DNA]</scope>
</reference>
<feature type="compositionally biased region" description="Basic and acidic residues" evidence="1">
    <location>
        <begin position="44"/>
        <end position="53"/>
    </location>
</feature>
<proteinExistence type="predicted"/>
<dbReference type="AlphaFoldDB" id="A0A4C1WMF7"/>
<evidence type="ECO:0000313" key="2">
    <source>
        <dbReference type="EMBL" id="GBP51672.1"/>
    </source>
</evidence>
<sequence>MDDRMPRPRSVFARRRGVRAESIEPSRRRHASPRAGFSSRKCGKKEVSNRKPENKANLFVSSATNFPRSGGAAVVNKFILMSTSPSLFMAVCTAR</sequence>
<gene>
    <name evidence="2" type="ORF">EVAR_48295_1</name>
</gene>
<dbReference type="Proteomes" id="UP000299102">
    <property type="component" value="Unassembled WGS sequence"/>
</dbReference>
<evidence type="ECO:0000256" key="1">
    <source>
        <dbReference type="SAM" id="MobiDB-lite"/>
    </source>
</evidence>
<feature type="region of interest" description="Disordered" evidence="1">
    <location>
        <begin position="1"/>
        <end position="53"/>
    </location>
</feature>
<name>A0A4C1WMF7_EUMVA</name>